<keyword evidence="1" id="KW-0812">Transmembrane</keyword>
<sequence>MNIVQQFEAISKEVGMRKTQAQYLVMLVGLWLAIPGRVNYLWILSGSIRACWNRGGQRLKDSGCWA</sequence>
<dbReference type="AlphaFoldDB" id="A0A399F7K9"/>
<comment type="caution">
    <text evidence="2">The sequence shown here is derived from an EMBL/GenBank/DDBJ whole genome shotgun (WGS) entry which is preliminary data.</text>
</comment>
<keyword evidence="3" id="KW-1185">Reference proteome</keyword>
<name>A0A399F7K9_9DEIN</name>
<evidence type="ECO:0000313" key="2">
    <source>
        <dbReference type="EMBL" id="RIH91715.1"/>
    </source>
</evidence>
<evidence type="ECO:0000313" key="3">
    <source>
        <dbReference type="Proteomes" id="UP000266178"/>
    </source>
</evidence>
<gene>
    <name evidence="2" type="ORF">Mgrana_02381</name>
</gene>
<dbReference type="Proteomes" id="UP000266178">
    <property type="component" value="Unassembled WGS sequence"/>
</dbReference>
<organism evidence="2 3">
    <name type="scientific">Meiothermus granaticius NBRC 107808</name>
    <dbReference type="NCBI Taxonomy" id="1227551"/>
    <lineage>
        <taxon>Bacteria</taxon>
        <taxon>Thermotogati</taxon>
        <taxon>Deinococcota</taxon>
        <taxon>Deinococci</taxon>
        <taxon>Thermales</taxon>
        <taxon>Thermaceae</taxon>
        <taxon>Meiothermus</taxon>
    </lineage>
</organism>
<keyword evidence="1" id="KW-1133">Transmembrane helix</keyword>
<feature type="transmembrane region" description="Helical" evidence="1">
    <location>
        <begin position="21"/>
        <end position="43"/>
    </location>
</feature>
<accession>A0A399F7K9</accession>
<keyword evidence="1" id="KW-0472">Membrane</keyword>
<dbReference type="EMBL" id="QWLB01000034">
    <property type="protein sequence ID" value="RIH91715.1"/>
    <property type="molecule type" value="Genomic_DNA"/>
</dbReference>
<proteinExistence type="predicted"/>
<protein>
    <submittedName>
        <fullName evidence="2">Uncharacterized protein</fullName>
    </submittedName>
</protein>
<reference evidence="2 3" key="1">
    <citation type="submission" date="2018-08" db="EMBL/GenBank/DDBJ databases">
        <title>Meiothermus granaticius genome AF-68 sequencing project.</title>
        <authorList>
            <person name="Da Costa M.S."/>
            <person name="Albuquerque L."/>
            <person name="Raposo P."/>
            <person name="Froufe H.J.C."/>
            <person name="Barroso C.S."/>
            <person name="Egas C."/>
        </authorList>
    </citation>
    <scope>NUCLEOTIDE SEQUENCE [LARGE SCALE GENOMIC DNA]</scope>
    <source>
        <strain evidence="2 3">AF-68</strain>
    </source>
</reference>
<evidence type="ECO:0000256" key="1">
    <source>
        <dbReference type="SAM" id="Phobius"/>
    </source>
</evidence>